<dbReference type="AlphaFoldDB" id="A0A1M5J8Z0"/>
<dbReference type="InterPro" id="IPR001763">
    <property type="entry name" value="Rhodanese-like_dom"/>
</dbReference>
<dbReference type="SMART" id="SM00450">
    <property type="entry name" value="RHOD"/>
    <property type="match status" value="1"/>
</dbReference>
<gene>
    <name evidence="2" type="ORF">SAMN05443144_12620</name>
</gene>
<organism evidence="2 3">
    <name type="scientific">Fodinibius roseus</name>
    <dbReference type="NCBI Taxonomy" id="1194090"/>
    <lineage>
        <taxon>Bacteria</taxon>
        <taxon>Pseudomonadati</taxon>
        <taxon>Balneolota</taxon>
        <taxon>Balneolia</taxon>
        <taxon>Balneolales</taxon>
        <taxon>Balneolaceae</taxon>
        <taxon>Fodinibius</taxon>
    </lineage>
</organism>
<dbReference type="PANTHER" id="PTHR43031">
    <property type="entry name" value="FAD-DEPENDENT OXIDOREDUCTASE"/>
    <property type="match status" value="1"/>
</dbReference>
<proteinExistence type="predicted"/>
<dbReference type="EMBL" id="FQUS01000026">
    <property type="protein sequence ID" value="SHG37038.1"/>
    <property type="molecule type" value="Genomic_DNA"/>
</dbReference>
<feature type="domain" description="Rhodanese" evidence="1">
    <location>
        <begin position="58"/>
        <end position="150"/>
    </location>
</feature>
<keyword evidence="2" id="KW-0808">Transferase</keyword>
<evidence type="ECO:0000313" key="3">
    <source>
        <dbReference type="Proteomes" id="UP000184041"/>
    </source>
</evidence>
<dbReference type="CDD" id="cd00158">
    <property type="entry name" value="RHOD"/>
    <property type="match status" value="1"/>
</dbReference>
<dbReference type="GO" id="GO:0016740">
    <property type="term" value="F:transferase activity"/>
    <property type="evidence" value="ECO:0007669"/>
    <property type="project" value="UniProtKB-KW"/>
</dbReference>
<dbReference type="PANTHER" id="PTHR43031:SF7">
    <property type="entry name" value="NITRIC OXIDE REDUCTASE FLRD-NAD(+) REDUCTASE"/>
    <property type="match status" value="1"/>
</dbReference>
<reference evidence="2 3" key="1">
    <citation type="submission" date="2016-11" db="EMBL/GenBank/DDBJ databases">
        <authorList>
            <person name="Jaros S."/>
            <person name="Januszkiewicz K."/>
            <person name="Wedrychowicz H."/>
        </authorList>
    </citation>
    <scope>NUCLEOTIDE SEQUENCE [LARGE SCALE GENOMIC DNA]</scope>
    <source>
        <strain evidence="2 3">DSM 21986</strain>
    </source>
</reference>
<evidence type="ECO:0000313" key="2">
    <source>
        <dbReference type="EMBL" id="SHG37038.1"/>
    </source>
</evidence>
<dbReference type="PROSITE" id="PS50206">
    <property type="entry name" value="RHODANESE_3"/>
    <property type="match status" value="1"/>
</dbReference>
<sequence>MEQTIERFPQRAETQMIPEYAADKKGLVTVDITWGEIQPMQAAEGVQTVGEEEVIRHLEKGLPVVDVRAPGTRHGAGIPGTAAIRLSDIVERMDELDRAKPTVFFCNGPQCPQSQKAINMLLEAGYPAEKMWYYRGGIHDWITLGLPVVKDSE</sequence>
<dbReference type="OrthoDB" id="9792592at2"/>
<dbReference type="STRING" id="1194090.SAMN05443144_12620"/>
<dbReference type="SUPFAM" id="SSF52821">
    <property type="entry name" value="Rhodanese/Cell cycle control phosphatase"/>
    <property type="match status" value="1"/>
</dbReference>
<protein>
    <submittedName>
        <fullName evidence="2">Rhodanese-related sulfurtransferase</fullName>
    </submittedName>
</protein>
<dbReference type="Proteomes" id="UP000184041">
    <property type="component" value="Unassembled WGS sequence"/>
</dbReference>
<evidence type="ECO:0000259" key="1">
    <source>
        <dbReference type="PROSITE" id="PS50206"/>
    </source>
</evidence>
<accession>A0A1M5J8Z0</accession>
<dbReference type="RefSeq" id="WP_073067734.1">
    <property type="nucleotide sequence ID" value="NZ_FQUS01000026.1"/>
</dbReference>
<keyword evidence="3" id="KW-1185">Reference proteome</keyword>
<dbReference type="Gene3D" id="3.40.250.10">
    <property type="entry name" value="Rhodanese-like domain"/>
    <property type="match status" value="1"/>
</dbReference>
<dbReference type="InterPro" id="IPR036873">
    <property type="entry name" value="Rhodanese-like_dom_sf"/>
</dbReference>
<name>A0A1M5J8Z0_9BACT</name>
<dbReference type="InterPro" id="IPR050229">
    <property type="entry name" value="GlpE_sulfurtransferase"/>
</dbReference>
<dbReference type="Pfam" id="PF00581">
    <property type="entry name" value="Rhodanese"/>
    <property type="match status" value="1"/>
</dbReference>